<name>A0A841BS38_9ACTN</name>
<accession>A0A841BS38</accession>
<evidence type="ECO:0000313" key="2">
    <source>
        <dbReference type="Proteomes" id="UP000587527"/>
    </source>
</evidence>
<keyword evidence="2" id="KW-1185">Reference proteome</keyword>
<comment type="caution">
    <text evidence="1">The sequence shown here is derived from an EMBL/GenBank/DDBJ whole genome shotgun (WGS) entry which is preliminary data.</text>
</comment>
<gene>
    <name evidence="1" type="ORF">F4553_002921</name>
</gene>
<sequence length="90" mass="10090">MRSDSGVEVMVKLGHLSEVRVDSIDRHGSLPIIEILVNSELTVMLTPYVGVEQNAPLTWDDLRVADDLARAATVYRDELARLLRDEKQTS</sequence>
<proteinExistence type="predicted"/>
<organism evidence="1 2">
    <name type="scientific">Allocatelliglobosispora scoriae</name>
    <dbReference type="NCBI Taxonomy" id="643052"/>
    <lineage>
        <taxon>Bacteria</taxon>
        <taxon>Bacillati</taxon>
        <taxon>Actinomycetota</taxon>
        <taxon>Actinomycetes</taxon>
        <taxon>Micromonosporales</taxon>
        <taxon>Micromonosporaceae</taxon>
        <taxon>Allocatelliglobosispora</taxon>
    </lineage>
</organism>
<dbReference type="EMBL" id="JACHMN010000002">
    <property type="protein sequence ID" value="MBB5869542.1"/>
    <property type="molecule type" value="Genomic_DNA"/>
</dbReference>
<dbReference type="RefSeq" id="WP_184836224.1">
    <property type="nucleotide sequence ID" value="NZ_JACHMN010000002.1"/>
</dbReference>
<dbReference type="Proteomes" id="UP000587527">
    <property type="component" value="Unassembled WGS sequence"/>
</dbReference>
<protein>
    <submittedName>
        <fullName evidence="1">Uncharacterized protein</fullName>
    </submittedName>
</protein>
<dbReference type="AlphaFoldDB" id="A0A841BS38"/>
<reference evidence="1 2" key="1">
    <citation type="submission" date="2020-08" db="EMBL/GenBank/DDBJ databases">
        <title>Sequencing the genomes of 1000 actinobacteria strains.</title>
        <authorList>
            <person name="Klenk H.-P."/>
        </authorList>
    </citation>
    <scope>NUCLEOTIDE SEQUENCE [LARGE SCALE GENOMIC DNA]</scope>
    <source>
        <strain evidence="1 2">DSM 45362</strain>
    </source>
</reference>
<evidence type="ECO:0000313" key="1">
    <source>
        <dbReference type="EMBL" id="MBB5869542.1"/>
    </source>
</evidence>